<feature type="domain" description="Dihydroxy-acid/6-phosphogluconate dehydratase C-terminal" evidence="18">
    <location>
        <begin position="404"/>
        <end position="603"/>
    </location>
</feature>
<dbReference type="EMBL" id="CAJVPD010000293">
    <property type="protein sequence ID" value="CAG8427061.1"/>
    <property type="molecule type" value="Genomic_DNA"/>
</dbReference>
<protein>
    <recommendedName>
        <fullName evidence="14">dihydroxy-acid dehydratase</fullName>
        <ecNumber evidence="14">4.2.1.9</ecNumber>
    </recommendedName>
</protein>
<keyword evidence="5" id="KW-0479">Metal-binding</keyword>
<evidence type="ECO:0000256" key="9">
    <source>
        <dbReference type="ARBA" id="ARBA00023239"/>
    </source>
</evidence>
<dbReference type="GO" id="GO:0005739">
    <property type="term" value="C:mitochondrion"/>
    <property type="evidence" value="ECO:0007669"/>
    <property type="project" value="TreeGrafter"/>
</dbReference>
<evidence type="ECO:0000256" key="10">
    <source>
        <dbReference type="ARBA" id="ARBA00023304"/>
    </source>
</evidence>
<evidence type="ECO:0000259" key="18">
    <source>
        <dbReference type="Pfam" id="PF24877"/>
    </source>
</evidence>
<dbReference type="GO" id="GO:0008652">
    <property type="term" value="P:amino acid biosynthetic process"/>
    <property type="evidence" value="ECO:0007669"/>
    <property type="project" value="UniProtKB-KW"/>
</dbReference>
<dbReference type="PROSITE" id="PS00887">
    <property type="entry name" value="ILVD_EDD_2"/>
    <property type="match status" value="1"/>
</dbReference>
<evidence type="ECO:0000256" key="15">
    <source>
        <dbReference type="ARBA" id="ARBA00034078"/>
    </source>
</evidence>
<keyword evidence="4" id="KW-0001">2Fe-2S</keyword>
<evidence type="ECO:0000313" key="19">
    <source>
        <dbReference type="EMBL" id="CAG8427061.1"/>
    </source>
</evidence>
<evidence type="ECO:0000256" key="11">
    <source>
        <dbReference type="ARBA" id="ARBA00029304"/>
    </source>
</evidence>
<dbReference type="EC" id="4.2.1.9" evidence="14"/>
<dbReference type="Gene3D" id="3.50.30.80">
    <property type="entry name" value="IlvD/EDD C-terminal domain-like"/>
    <property type="match status" value="1"/>
</dbReference>
<dbReference type="SUPFAM" id="SSF143975">
    <property type="entry name" value="IlvD/EDD N-terminal domain-like"/>
    <property type="match status" value="1"/>
</dbReference>
<comment type="catalytic activity">
    <reaction evidence="16">
        <text>(2R,3R)-2,3-dihydroxy-3-methylpentanoate = (S)-3-methyl-2-oxopentanoate + H2O</text>
        <dbReference type="Rhea" id="RHEA:27694"/>
        <dbReference type="ChEBI" id="CHEBI:15377"/>
        <dbReference type="ChEBI" id="CHEBI:35146"/>
        <dbReference type="ChEBI" id="CHEBI:49258"/>
        <dbReference type="EC" id="4.2.1.9"/>
    </reaction>
    <physiologicalReaction direction="left-to-right" evidence="16">
        <dbReference type="Rhea" id="RHEA:27695"/>
    </physiologicalReaction>
</comment>
<reference evidence="19" key="1">
    <citation type="submission" date="2021-07" db="EMBL/GenBank/DDBJ databases">
        <authorList>
            <person name="Branca A.L. A."/>
        </authorList>
    </citation>
    <scope>NUCLEOTIDE SEQUENCE</scope>
</reference>
<dbReference type="PROSITE" id="PS00886">
    <property type="entry name" value="ILVD_EDD_1"/>
    <property type="match status" value="1"/>
</dbReference>
<evidence type="ECO:0000256" key="12">
    <source>
        <dbReference type="ARBA" id="ARBA00029436"/>
    </source>
</evidence>
<keyword evidence="9" id="KW-0456">Lyase</keyword>
<evidence type="ECO:0000256" key="5">
    <source>
        <dbReference type="ARBA" id="ARBA00022723"/>
    </source>
</evidence>
<comment type="catalytic activity">
    <reaction evidence="11">
        <text>(2R)-2,3-dihydroxy-3-methylbutanoate = 3-methyl-2-oxobutanoate + H2O</text>
        <dbReference type="Rhea" id="RHEA:24809"/>
        <dbReference type="ChEBI" id="CHEBI:11851"/>
        <dbReference type="ChEBI" id="CHEBI:15377"/>
        <dbReference type="ChEBI" id="CHEBI:49072"/>
        <dbReference type="EC" id="4.2.1.9"/>
    </reaction>
    <physiologicalReaction direction="left-to-right" evidence="11">
        <dbReference type="Rhea" id="RHEA:24810"/>
    </physiologicalReaction>
</comment>
<evidence type="ECO:0000256" key="2">
    <source>
        <dbReference type="ARBA" id="ARBA00006486"/>
    </source>
</evidence>
<keyword evidence="3" id="KW-0028">Amino-acid biosynthesis</keyword>
<evidence type="ECO:0000256" key="4">
    <source>
        <dbReference type="ARBA" id="ARBA00022714"/>
    </source>
</evidence>
<comment type="pathway">
    <text evidence="12">Amino-acid biosynthesis; L-valine biosynthesis; L-valine from pyruvate: step 3/4.</text>
</comment>
<keyword evidence="7" id="KW-0408">Iron</keyword>
<dbReference type="Proteomes" id="UP001152592">
    <property type="component" value="Unassembled WGS sequence"/>
</dbReference>
<evidence type="ECO:0000256" key="7">
    <source>
        <dbReference type="ARBA" id="ARBA00023004"/>
    </source>
</evidence>
<dbReference type="NCBIfam" id="TIGR00110">
    <property type="entry name" value="ilvD"/>
    <property type="match status" value="1"/>
</dbReference>
<evidence type="ECO:0000256" key="14">
    <source>
        <dbReference type="ARBA" id="ARBA00029490"/>
    </source>
</evidence>
<dbReference type="PANTHER" id="PTHR21000:SF5">
    <property type="entry name" value="DIHYDROXY-ACID DEHYDRATASE, MITOCHONDRIAL"/>
    <property type="match status" value="1"/>
</dbReference>
<dbReference type="PANTHER" id="PTHR21000">
    <property type="entry name" value="DIHYDROXY-ACID DEHYDRATASE DAD"/>
    <property type="match status" value="1"/>
</dbReference>
<dbReference type="Pfam" id="PF00920">
    <property type="entry name" value="ILVD_EDD_N"/>
    <property type="match status" value="1"/>
</dbReference>
<evidence type="ECO:0000256" key="13">
    <source>
        <dbReference type="ARBA" id="ARBA00029437"/>
    </source>
</evidence>
<dbReference type="NCBIfam" id="NF002068">
    <property type="entry name" value="PRK00911.1"/>
    <property type="match status" value="1"/>
</dbReference>
<dbReference type="InterPro" id="IPR004404">
    <property type="entry name" value="DihydroxyA_deHydtase"/>
</dbReference>
<dbReference type="InterPro" id="IPR056740">
    <property type="entry name" value="ILV_EDD_C"/>
</dbReference>
<keyword evidence="10" id="KW-0100">Branched-chain amino acid biosynthesis</keyword>
<dbReference type="GO" id="GO:0051537">
    <property type="term" value="F:2 iron, 2 sulfur cluster binding"/>
    <property type="evidence" value="ECO:0007669"/>
    <property type="project" value="UniProtKB-KW"/>
</dbReference>
<dbReference type="FunFam" id="3.50.30.80:FF:000001">
    <property type="entry name" value="Dihydroxy-acid dehydratase"/>
    <property type="match status" value="1"/>
</dbReference>
<dbReference type="OrthoDB" id="2789670at2759"/>
<dbReference type="SUPFAM" id="SSF52016">
    <property type="entry name" value="LeuD/IlvD-like"/>
    <property type="match status" value="1"/>
</dbReference>
<accession>A0A9W4K364</accession>
<sequence length="609" mass="64805">MLPQTRARVPAALRSLTRSNATVRTLSTTLPRFQNDDKALNKVSRNITQPKAQGASQAMLYAVGLNEADMNKAQVGISSVWFNGNPCNMHLLDLNNKVRQGVQDQDLIGFQFNTVGVSDAISMGTSGMRYSLQSRDLIADSVETVMGGQWYDANISIPGCDKNMPGVLMAMGRINRPSLMVYGGSIKPGCAATQNNADIDIVSAFQAYGQFLTKEITEPQRFDVIRHACPGEGACGGMYTANTMASAIETMGMTLPGSSSNPANSQAKYVECLAAGGAIKRLLAEDIRPKDILTRQAFENAMVVVNITGGSTNAVLHLIAIADSVGIKLTIDDFQAVSDRIPFLADLKPSGKYVMADLHAIGGTPALLKLLLKEGLIDGSGMTVTGETMAQNLEKVKGFPEDQKIIRPFNNPIKETGHIQILRGSLAPGGSVGKITGKEGMTFTGKARVFDSEDLFIAALEREEIKKEDKTVVVIRYCGPKGGPGMPEMLKPSAALMGAGLGNSCALITDGRFSGGSHGFLIGHIVPEAAVGGPIGLVADGDTITIDANQRILDVEVPESELADRRQKWEARKAAGELPETGLTMRGTLGKYARTVRDASQGCITDAVE</sequence>
<comment type="similarity">
    <text evidence="2">Belongs to the IlvD/Edd family.</text>
</comment>
<dbReference type="InterPro" id="IPR000581">
    <property type="entry name" value="ILV_EDD_N"/>
</dbReference>
<dbReference type="InterPro" id="IPR020558">
    <property type="entry name" value="DiOHA_6PGluconate_deHydtase_CS"/>
</dbReference>
<feature type="domain" description="Dihydroxy-acid/6-phosphogluconate dehydratase N-terminal" evidence="17">
    <location>
        <begin position="72"/>
        <end position="392"/>
    </location>
</feature>
<organism evidence="19 20">
    <name type="scientific">Penicillium salamii</name>
    <dbReference type="NCBI Taxonomy" id="1612424"/>
    <lineage>
        <taxon>Eukaryota</taxon>
        <taxon>Fungi</taxon>
        <taxon>Dikarya</taxon>
        <taxon>Ascomycota</taxon>
        <taxon>Pezizomycotina</taxon>
        <taxon>Eurotiomycetes</taxon>
        <taxon>Eurotiomycetidae</taxon>
        <taxon>Eurotiales</taxon>
        <taxon>Aspergillaceae</taxon>
        <taxon>Penicillium</taxon>
    </lineage>
</organism>
<dbReference type="InterPro" id="IPR042096">
    <property type="entry name" value="Dihydro-acid_dehy_C"/>
</dbReference>
<dbReference type="GO" id="GO:0046872">
    <property type="term" value="F:metal ion binding"/>
    <property type="evidence" value="ECO:0007669"/>
    <property type="project" value="UniProtKB-KW"/>
</dbReference>
<keyword evidence="8" id="KW-0411">Iron-sulfur</keyword>
<name>A0A9W4K364_9EURO</name>
<comment type="cofactor">
    <cofactor evidence="1">
        <name>Mg(2+)</name>
        <dbReference type="ChEBI" id="CHEBI:18420"/>
    </cofactor>
</comment>
<evidence type="ECO:0000256" key="8">
    <source>
        <dbReference type="ARBA" id="ARBA00023014"/>
    </source>
</evidence>
<evidence type="ECO:0000256" key="3">
    <source>
        <dbReference type="ARBA" id="ARBA00022605"/>
    </source>
</evidence>
<evidence type="ECO:0000256" key="1">
    <source>
        <dbReference type="ARBA" id="ARBA00001946"/>
    </source>
</evidence>
<evidence type="ECO:0000313" key="20">
    <source>
        <dbReference type="Proteomes" id="UP001152592"/>
    </source>
</evidence>
<evidence type="ECO:0000259" key="17">
    <source>
        <dbReference type="Pfam" id="PF00920"/>
    </source>
</evidence>
<dbReference type="GO" id="GO:0009082">
    <property type="term" value="P:branched-chain amino acid biosynthetic process"/>
    <property type="evidence" value="ECO:0007669"/>
    <property type="project" value="UniProtKB-KW"/>
</dbReference>
<comment type="caution">
    <text evidence="19">The sequence shown here is derived from an EMBL/GenBank/DDBJ whole genome shotgun (WGS) entry which is preliminary data.</text>
</comment>
<evidence type="ECO:0000256" key="16">
    <source>
        <dbReference type="ARBA" id="ARBA00052865"/>
    </source>
</evidence>
<dbReference type="AlphaFoldDB" id="A0A9W4K364"/>
<dbReference type="GO" id="GO:0004160">
    <property type="term" value="F:dihydroxy-acid dehydratase activity"/>
    <property type="evidence" value="ECO:0007669"/>
    <property type="project" value="UniProtKB-EC"/>
</dbReference>
<proteinExistence type="inferred from homology"/>
<comment type="pathway">
    <text evidence="13">Amino-acid biosynthesis; L-isoleucine biosynthesis; L-isoleucine from 2-oxobutanoate: step 3/4.</text>
</comment>
<dbReference type="HAMAP" id="MF_00012">
    <property type="entry name" value="IlvD"/>
    <property type="match status" value="1"/>
</dbReference>
<evidence type="ECO:0000256" key="6">
    <source>
        <dbReference type="ARBA" id="ARBA00022842"/>
    </source>
</evidence>
<dbReference type="Pfam" id="PF24877">
    <property type="entry name" value="ILV_EDD_C"/>
    <property type="match status" value="1"/>
</dbReference>
<comment type="cofactor">
    <cofactor evidence="15">
        <name>[2Fe-2S] cluster</name>
        <dbReference type="ChEBI" id="CHEBI:190135"/>
    </cofactor>
</comment>
<dbReference type="InterPro" id="IPR050165">
    <property type="entry name" value="DHAD_IlvD/Edd"/>
</dbReference>
<dbReference type="InterPro" id="IPR037237">
    <property type="entry name" value="IlvD/EDD_N"/>
</dbReference>
<gene>
    <name evidence="19" type="ORF">PSALAMII_LOCUS10409</name>
</gene>
<keyword evidence="6" id="KW-0460">Magnesium</keyword>